<comment type="caution">
    <text evidence="3">The sequence shown here is derived from an EMBL/GenBank/DDBJ whole genome shotgun (WGS) entry which is preliminary data.</text>
</comment>
<dbReference type="Gene3D" id="3.40.190.10">
    <property type="entry name" value="Periplasmic binding protein-like II"/>
    <property type="match status" value="1"/>
</dbReference>
<proteinExistence type="inferred from homology"/>
<organism evidence="3 4">
    <name type="scientific">Pigmentiphaga litoralis</name>
    <dbReference type="NCBI Taxonomy" id="516702"/>
    <lineage>
        <taxon>Bacteria</taxon>
        <taxon>Pseudomonadati</taxon>
        <taxon>Pseudomonadota</taxon>
        <taxon>Betaproteobacteria</taxon>
        <taxon>Burkholderiales</taxon>
        <taxon>Alcaligenaceae</taxon>
        <taxon>Pigmentiphaga</taxon>
    </lineage>
</organism>
<dbReference type="InterPro" id="IPR042100">
    <property type="entry name" value="Bug_dom1"/>
</dbReference>
<evidence type="ECO:0000313" key="3">
    <source>
        <dbReference type="EMBL" id="NYE82542.1"/>
    </source>
</evidence>
<dbReference type="Proteomes" id="UP000542125">
    <property type="component" value="Unassembled WGS sequence"/>
</dbReference>
<feature type="chain" id="PRO_5031492525" evidence="2">
    <location>
        <begin position="26"/>
        <end position="327"/>
    </location>
</feature>
<gene>
    <name evidence="3" type="ORF">FHW18_001813</name>
</gene>
<evidence type="ECO:0000313" key="4">
    <source>
        <dbReference type="Proteomes" id="UP000542125"/>
    </source>
</evidence>
<sequence length="327" mass="34467">MHNSLHAACAALLAYGMSAAPAAWAQSADSNWPTRPITMVVPFPPGGVNDTVARPVAEAMSRALKQPVIVENRGGAGGGVGIAHAAKSSPDGYTILMALPSISIIPEADKLSGRPPMYQVNQVTPVARFTADPTVLAVRADAPWKNLADFVADAKKREISYGSSGTYGTLHIFMEAFRAQADLKMQHVPYTGAGPALIGLMGGQVDAMAVSPASVSPHVKSGRVKILAHWGEGRLKSMPDVPSLTESGYPVEFAQWSGLFVPTGTPPAVIEKLRVAAKAAAEDDKVNKVIEGAGIPVMYLDTAEFKKYWAADAEKLTRAVQKVGKVD</sequence>
<evidence type="ECO:0000256" key="2">
    <source>
        <dbReference type="SAM" id="SignalP"/>
    </source>
</evidence>
<keyword evidence="3" id="KW-0675">Receptor</keyword>
<reference evidence="3 4" key="1">
    <citation type="submission" date="2020-07" db="EMBL/GenBank/DDBJ databases">
        <title>Genomic Encyclopedia of Type Strains, Phase IV (KMG-V): Genome sequencing to study the core and pangenomes of soil and plant-associated prokaryotes.</title>
        <authorList>
            <person name="Whitman W."/>
        </authorList>
    </citation>
    <scope>NUCLEOTIDE SEQUENCE [LARGE SCALE GENOMIC DNA]</scope>
    <source>
        <strain evidence="3 4">SAS40</strain>
    </source>
</reference>
<keyword evidence="2" id="KW-0732">Signal</keyword>
<dbReference type="AlphaFoldDB" id="A0A7Y9IT12"/>
<accession>A0A7Y9IT12</accession>
<dbReference type="Gene3D" id="3.40.190.150">
    <property type="entry name" value="Bordetella uptake gene, domain 1"/>
    <property type="match status" value="1"/>
</dbReference>
<evidence type="ECO:0000256" key="1">
    <source>
        <dbReference type="ARBA" id="ARBA00006987"/>
    </source>
</evidence>
<dbReference type="CDD" id="cd07012">
    <property type="entry name" value="PBP2_Bug_TTT"/>
    <property type="match status" value="1"/>
</dbReference>
<dbReference type="EMBL" id="JACBYR010000001">
    <property type="protein sequence ID" value="NYE82542.1"/>
    <property type="molecule type" value="Genomic_DNA"/>
</dbReference>
<dbReference type="PANTHER" id="PTHR42928:SF5">
    <property type="entry name" value="BLR1237 PROTEIN"/>
    <property type="match status" value="1"/>
</dbReference>
<feature type="signal peptide" evidence="2">
    <location>
        <begin position="1"/>
        <end position="25"/>
    </location>
</feature>
<dbReference type="PIRSF" id="PIRSF017082">
    <property type="entry name" value="YflP"/>
    <property type="match status" value="1"/>
</dbReference>
<name>A0A7Y9IT12_9BURK</name>
<dbReference type="SUPFAM" id="SSF53850">
    <property type="entry name" value="Periplasmic binding protein-like II"/>
    <property type="match status" value="1"/>
</dbReference>
<dbReference type="InterPro" id="IPR005064">
    <property type="entry name" value="BUG"/>
</dbReference>
<dbReference type="PANTHER" id="PTHR42928">
    <property type="entry name" value="TRICARBOXYLATE-BINDING PROTEIN"/>
    <property type="match status" value="1"/>
</dbReference>
<protein>
    <submittedName>
        <fullName evidence="3">Tripartite-type tricarboxylate transporter receptor subunit TctC</fullName>
    </submittedName>
</protein>
<comment type="similarity">
    <text evidence="1">Belongs to the UPF0065 (bug) family.</text>
</comment>
<keyword evidence="4" id="KW-1185">Reference proteome</keyword>
<dbReference type="RefSeq" id="WP_257022142.1">
    <property type="nucleotide sequence ID" value="NZ_JACBYR010000001.1"/>
</dbReference>
<dbReference type="Pfam" id="PF03401">
    <property type="entry name" value="TctC"/>
    <property type="match status" value="1"/>
</dbReference>